<evidence type="ECO:0000256" key="11">
    <source>
        <dbReference type="SAM" id="MobiDB-lite"/>
    </source>
</evidence>
<feature type="region of interest" description="Disordered" evidence="11">
    <location>
        <begin position="187"/>
        <end position="213"/>
    </location>
</feature>
<keyword evidence="3" id="KW-0677">Repeat</keyword>
<organism evidence="13 14">
    <name type="scientific">Phlebotomus papatasi</name>
    <name type="common">Sandfly</name>
    <dbReference type="NCBI Taxonomy" id="29031"/>
    <lineage>
        <taxon>Eukaryota</taxon>
        <taxon>Metazoa</taxon>
        <taxon>Ecdysozoa</taxon>
        <taxon>Arthropoda</taxon>
        <taxon>Hexapoda</taxon>
        <taxon>Insecta</taxon>
        <taxon>Pterygota</taxon>
        <taxon>Neoptera</taxon>
        <taxon>Endopterygota</taxon>
        <taxon>Diptera</taxon>
        <taxon>Nematocera</taxon>
        <taxon>Psychodoidea</taxon>
        <taxon>Psychodidae</taxon>
        <taxon>Phlebotomus</taxon>
        <taxon>Phlebotomus</taxon>
    </lineage>
</organism>
<keyword evidence="2" id="KW-0479">Metal-binding</keyword>
<dbReference type="FunFam" id="3.30.50.10:FF:000001">
    <property type="entry name" value="GATA transcription factor (GATAd)"/>
    <property type="match status" value="1"/>
</dbReference>
<evidence type="ECO:0000256" key="1">
    <source>
        <dbReference type="ARBA" id="ARBA00004123"/>
    </source>
</evidence>
<evidence type="ECO:0000313" key="13">
    <source>
        <dbReference type="EnsemblMetazoa" id="PPAI010311-PA"/>
    </source>
</evidence>
<dbReference type="SMART" id="SM00401">
    <property type="entry name" value="ZnF_GATA"/>
    <property type="match status" value="2"/>
</dbReference>
<dbReference type="Pfam" id="PF00320">
    <property type="entry name" value="GATA"/>
    <property type="match status" value="2"/>
</dbReference>
<feature type="compositionally biased region" description="Basic residues" evidence="11">
    <location>
        <begin position="24"/>
        <end position="33"/>
    </location>
</feature>
<keyword evidence="5" id="KW-0862">Zinc</keyword>
<accession>A0A1B0DP75</accession>
<dbReference type="GO" id="GO:0045944">
    <property type="term" value="P:positive regulation of transcription by RNA polymerase II"/>
    <property type="evidence" value="ECO:0007669"/>
    <property type="project" value="TreeGrafter"/>
</dbReference>
<dbReference type="InterPro" id="IPR013088">
    <property type="entry name" value="Znf_NHR/GATA"/>
</dbReference>
<dbReference type="InterPro" id="IPR000679">
    <property type="entry name" value="Znf_GATA"/>
</dbReference>
<dbReference type="FunFam" id="3.30.50.10:FF:000032">
    <property type="entry name" value="Transcription factor GATA-3"/>
    <property type="match status" value="1"/>
</dbReference>
<reference evidence="13" key="1">
    <citation type="submission" date="2022-08" db="UniProtKB">
        <authorList>
            <consortium name="EnsemblMetazoa"/>
        </authorList>
    </citation>
    <scope>IDENTIFICATION</scope>
    <source>
        <strain evidence="13">Israel</strain>
    </source>
</reference>
<dbReference type="PANTHER" id="PTHR10071:SF337">
    <property type="entry name" value="GATA-BINDING FACTOR A"/>
    <property type="match status" value="1"/>
</dbReference>
<feature type="compositionally biased region" description="Low complexity" evidence="11">
    <location>
        <begin position="523"/>
        <end position="539"/>
    </location>
</feature>
<dbReference type="CDD" id="cd00202">
    <property type="entry name" value="ZnF_GATA"/>
    <property type="match status" value="2"/>
</dbReference>
<evidence type="ECO:0000313" key="14">
    <source>
        <dbReference type="Proteomes" id="UP000092462"/>
    </source>
</evidence>
<evidence type="ECO:0000256" key="3">
    <source>
        <dbReference type="ARBA" id="ARBA00022737"/>
    </source>
</evidence>
<keyword evidence="7" id="KW-0238">DNA-binding</keyword>
<dbReference type="Gene3D" id="3.30.50.10">
    <property type="entry name" value="Erythroid Transcription Factor GATA-1, subunit A"/>
    <property type="match status" value="2"/>
</dbReference>
<evidence type="ECO:0000256" key="5">
    <source>
        <dbReference type="ARBA" id="ARBA00022833"/>
    </source>
</evidence>
<name>A0A1B0DP75_PHLPP</name>
<dbReference type="GO" id="GO:0005634">
    <property type="term" value="C:nucleus"/>
    <property type="evidence" value="ECO:0007669"/>
    <property type="project" value="UniProtKB-SubCell"/>
</dbReference>
<dbReference type="VEuPathDB" id="VectorBase:PPAPM1_010461"/>
<dbReference type="GO" id="GO:0045165">
    <property type="term" value="P:cell fate commitment"/>
    <property type="evidence" value="ECO:0007669"/>
    <property type="project" value="TreeGrafter"/>
</dbReference>
<evidence type="ECO:0000256" key="4">
    <source>
        <dbReference type="ARBA" id="ARBA00022771"/>
    </source>
</evidence>
<dbReference type="PROSITE" id="PS00344">
    <property type="entry name" value="GATA_ZN_FINGER_1"/>
    <property type="match status" value="2"/>
</dbReference>
<evidence type="ECO:0000256" key="8">
    <source>
        <dbReference type="ARBA" id="ARBA00023159"/>
    </source>
</evidence>
<dbReference type="GO" id="GO:0000978">
    <property type="term" value="F:RNA polymerase II cis-regulatory region sequence-specific DNA binding"/>
    <property type="evidence" value="ECO:0007669"/>
    <property type="project" value="TreeGrafter"/>
</dbReference>
<evidence type="ECO:0000259" key="12">
    <source>
        <dbReference type="PROSITE" id="PS50114"/>
    </source>
</evidence>
<dbReference type="Proteomes" id="UP000092462">
    <property type="component" value="Unassembled WGS sequence"/>
</dbReference>
<feature type="region of interest" description="Disordered" evidence="11">
    <location>
        <begin position="239"/>
        <end position="262"/>
    </location>
</feature>
<feature type="domain" description="GATA-type" evidence="12">
    <location>
        <begin position="409"/>
        <end position="463"/>
    </location>
</feature>
<keyword evidence="8" id="KW-0010">Activator</keyword>
<feature type="compositionally biased region" description="Basic and acidic residues" evidence="11">
    <location>
        <begin position="34"/>
        <end position="43"/>
    </location>
</feature>
<sequence length="710" mass="76721">MSLDLRYKTVEGSGNDKSSVKQIRDRHHHHHHQSAHEETNIEQPDRAIVIAQANNSNQHYSDIANVGDHHSHDHIADVSPDSGVMRSGLLTVSYPNYVQLTNHHHPHQSSNSGDNNHENHQTSNGSHHHQHNASNTTIDEVIADTLKDENCGIDQMNHADNTHHFLNLGTEAPTEIHQLKSIPESGYVNHSSVTSSGADSRSPPGLPQEEFDGGLQSFTQLTSVVHRNSIYAPPATSANIQSEHAGGQGITSGGDSSTGAGGGYDHLHSAVVTSPYPRSSITSLSNAGTMQFFSSSPTHDGSHIWSSNTIGLAAPEDYTGGTPKGSLPAFQRITSNANSFTPTHVSRTNQYTTSLSTYGSQGDSWSNHYDSSVLSYGGTTTGGSRNRTNAPHLSAAASLTAMGLEADLFTEGRECVNCGAISTPLWRRDGTGHYLCNACGLYHKMNGMNRPLVKQPRRLSASRRVGLCCTNCRTTNTSLWRRNTLGEPVCNACGLYYKLHNVNRPETMKKDTIQTRKRKPKGSKNSSDSSLNSGKHSSNTLTDATKELRALTSIHHTTQLNSGSTHQSGNPSLTSSTSPHSQQQNLSPNNHQNLSPLPYSPQGASPGVVTAGTLGIGTANASKFLQKSLYNQIATSGANSTNLYQNSGQVAFSTEASNIYFDIINNSNANHSKIDTSQHISRSPSVEDEHECQRDMIVPHKNYSVKIETE</sequence>
<evidence type="ECO:0000256" key="2">
    <source>
        <dbReference type="ARBA" id="ARBA00022723"/>
    </source>
</evidence>
<feature type="domain" description="GATA-type" evidence="12">
    <location>
        <begin position="463"/>
        <end position="516"/>
    </location>
</feature>
<dbReference type="GO" id="GO:0000981">
    <property type="term" value="F:DNA-binding transcription factor activity, RNA polymerase II-specific"/>
    <property type="evidence" value="ECO:0007669"/>
    <property type="project" value="TreeGrafter"/>
</dbReference>
<evidence type="ECO:0000256" key="9">
    <source>
        <dbReference type="ARBA" id="ARBA00023163"/>
    </source>
</evidence>
<protein>
    <recommendedName>
        <fullName evidence="12">GATA-type domain-containing protein</fullName>
    </recommendedName>
</protein>
<feature type="compositionally biased region" description="Polar residues" evidence="11">
    <location>
        <begin position="188"/>
        <end position="199"/>
    </location>
</feature>
<feature type="compositionally biased region" description="Polar residues" evidence="11">
    <location>
        <begin position="557"/>
        <end position="595"/>
    </location>
</feature>
<dbReference type="EMBL" id="AJVK01007936">
    <property type="status" value="NOT_ANNOTATED_CDS"/>
    <property type="molecule type" value="Genomic_DNA"/>
</dbReference>
<dbReference type="InterPro" id="IPR039355">
    <property type="entry name" value="Transcription_factor_GATA"/>
</dbReference>
<keyword evidence="4" id="KW-0863">Zinc-finger</keyword>
<proteinExistence type="predicted"/>
<comment type="subcellular location">
    <subcellularLocation>
        <location evidence="1">Nucleus</location>
    </subcellularLocation>
</comment>
<dbReference type="PRINTS" id="PR00619">
    <property type="entry name" value="GATAZNFINGER"/>
</dbReference>
<dbReference type="PANTHER" id="PTHR10071">
    <property type="entry name" value="TRANSCRIPTION FACTOR GATA FAMILY MEMBER"/>
    <property type="match status" value="1"/>
</dbReference>
<feature type="region of interest" description="Disordered" evidence="11">
    <location>
        <begin position="1"/>
        <end position="43"/>
    </location>
</feature>
<evidence type="ECO:0000256" key="7">
    <source>
        <dbReference type="ARBA" id="ARBA00023125"/>
    </source>
</evidence>
<dbReference type="GO" id="GO:0000122">
    <property type="term" value="P:negative regulation of transcription by RNA polymerase II"/>
    <property type="evidence" value="ECO:0007669"/>
    <property type="project" value="TreeGrafter"/>
</dbReference>
<evidence type="ECO:0000256" key="6">
    <source>
        <dbReference type="ARBA" id="ARBA00023015"/>
    </source>
</evidence>
<keyword evidence="10" id="KW-0539">Nucleus</keyword>
<dbReference type="EnsemblMetazoa" id="PPAI010311-RA">
    <property type="protein sequence ID" value="PPAI010311-PA"/>
    <property type="gene ID" value="PPAI010311"/>
</dbReference>
<dbReference type="VEuPathDB" id="VectorBase:PPAI010311"/>
<dbReference type="SUPFAM" id="SSF57716">
    <property type="entry name" value="Glucocorticoid receptor-like (DNA-binding domain)"/>
    <property type="match status" value="2"/>
</dbReference>
<dbReference type="EMBL" id="AJVK01007937">
    <property type="status" value="NOT_ANNOTATED_CDS"/>
    <property type="molecule type" value="Genomic_DNA"/>
</dbReference>
<feature type="region of interest" description="Disordered" evidence="11">
    <location>
        <begin position="101"/>
        <end position="133"/>
    </location>
</feature>
<evidence type="ECO:0000256" key="10">
    <source>
        <dbReference type="ARBA" id="ARBA00023242"/>
    </source>
</evidence>
<dbReference type="PROSITE" id="PS50114">
    <property type="entry name" value="GATA_ZN_FINGER_2"/>
    <property type="match status" value="2"/>
</dbReference>
<dbReference type="GO" id="GO:0008270">
    <property type="term" value="F:zinc ion binding"/>
    <property type="evidence" value="ECO:0007669"/>
    <property type="project" value="UniProtKB-KW"/>
</dbReference>
<keyword evidence="14" id="KW-1185">Reference proteome</keyword>
<feature type="region of interest" description="Disordered" evidence="11">
    <location>
        <begin position="557"/>
        <end position="604"/>
    </location>
</feature>
<keyword evidence="9" id="KW-0804">Transcription</keyword>
<dbReference type="AlphaFoldDB" id="A0A1B0DP75"/>
<keyword evidence="6" id="KW-0805">Transcription regulation</keyword>
<feature type="region of interest" description="Disordered" evidence="11">
    <location>
        <begin position="507"/>
        <end position="539"/>
    </location>
</feature>